<protein>
    <submittedName>
        <fullName evidence="2">Uncharacterized protein</fullName>
    </submittedName>
</protein>
<feature type="non-terminal residue" evidence="2">
    <location>
        <position position="42"/>
    </location>
</feature>
<evidence type="ECO:0000256" key="1">
    <source>
        <dbReference type="SAM" id="MobiDB-lite"/>
    </source>
</evidence>
<accession>A0A6J4M8W9</accession>
<reference evidence="2" key="1">
    <citation type="submission" date="2020-02" db="EMBL/GenBank/DDBJ databases">
        <authorList>
            <person name="Meier V. D."/>
        </authorList>
    </citation>
    <scope>NUCLEOTIDE SEQUENCE</scope>
    <source>
        <strain evidence="2">AVDCRST_MAG40</strain>
    </source>
</reference>
<evidence type="ECO:0000313" key="2">
    <source>
        <dbReference type="EMBL" id="CAA9351463.1"/>
    </source>
</evidence>
<gene>
    <name evidence="2" type="ORF">AVDCRST_MAG40-2919</name>
</gene>
<sequence>QDVPQGQYGAHVRGGGEGQGAARDHRRGAGRCGRRRGERGRV</sequence>
<dbReference type="EMBL" id="CADCTX010000803">
    <property type="protein sequence ID" value="CAA9351463.1"/>
    <property type="molecule type" value="Genomic_DNA"/>
</dbReference>
<feature type="region of interest" description="Disordered" evidence="1">
    <location>
        <begin position="1"/>
        <end position="42"/>
    </location>
</feature>
<dbReference type="AlphaFoldDB" id="A0A6J4M8W9"/>
<name>A0A6J4M8W9_9BACT</name>
<proteinExistence type="predicted"/>
<feature type="non-terminal residue" evidence="2">
    <location>
        <position position="1"/>
    </location>
</feature>
<feature type="compositionally biased region" description="Basic residues" evidence="1">
    <location>
        <begin position="24"/>
        <end position="42"/>
    </location>
</feature>
<organism evidence="2">
    <name type="scientific">uncultured Gemmatimonadaceae bacterium</name>
    <dbReference type="NCBI Taxonomy" id="246130"/>
    <lineage>
        <taxon>Bacteria</taxon>
        <taxon>Pseudomonadati</taxon>
        <taxon>Gemmatimonadota</taxon>
        <taxon>Gemmatimonadia</taxon>
        <taxon>Gemmatimonadales</taxon>
        <taxon>Gemmatimonadaceae</taxon>
        <taxon>environmental samples</taxon>
    </lineage>
</organism>